<reference evidence="1 2" key="1">
    <citation type="submission" date="2016-07" db="EMBL/GenBank/DDBJ databases">
        <title>Multiple horizontal gene transfer events from other fungi enriched the ability of initially mycotrophic Trichoderma (Ascomycota) to feed on dead plant biomass.</title>
        <authorList>
            <consortium name="DOE Joint Genome Institute"/>
            <person name="Aerts A."/>
            <person name="Atanasova L."/>
            <person name="Chenthamara K."/>
            <person name="Zhang J."/>
            <person name="Grujic M."/>
            <person name="Henrissat B."/>
            <person name="Kuo A."/>
            <person name="Salamov A."/>
            <person name="Lipzen A."/>
            <person name="Labutti K."/>
            <person name="Barry K."/>
            <person name="Miao Y."/>
            <person name="Rahimi M.J."/>
            <person name="Shen Q."/>
            <person name="Grigoriev I.V."/>
            <person name="Kubicek C.P."/>
            <person name="Druzhinina I.S."/>
        </authorList>
    </citation>
    <scope>NUCLEOTIDE SEQUENCE [LARGE SCALE GENOMIC DNA]</scope>
    <source>
        <strain evidence="1 2">CBS 433.97</strain>
    </source>
</reference>
<gene>
    <name evidence="1" type="ORF">M441DRAFT_349253</name>
</gene>
<dbReference type="EMBL" id="KZ679258">
    <property type="protein sequence ID" value="PTB44458.1"/>
    <property type="molecule type" value="Genomic_DNA"/>
</dbReference>
<protein>
    <submittedName>
        <fullName evidence="1">Uncharacterized protein</fullName>
    </submittedName>
</protein>
<keyword evidence="2" id="KW-1185">Reference proteome</keyword>
<sequence>MRLNTILALFLWPPAQRPHRPLSLPPVYQCCGSYSHHRCAQIGSWKNGRPLRRCRHVGIESTLQYGRAIYNVVNYCSALPHLMTFGSLSA</sequence>
<proteinExistence type="predicted"/>
<organism evidence="1 2">
    <name type="scientific">Trichoderma asperellum (strain ATCC 204424 / CBS 433.97 / NBRC 101777)</name>
    <dbReference type="NCBI Taxonomy" id="1042311"/>
    <lineage>
        <taxon>Eukaryota</taxon>
        <taxon>Fungi</taxon>
        <taxon>Dikarya</taxon>
        <taxon>Ascomycota</taxon>
        <taxon>Pezizomycotina</taxon>
        <taxon>Sordariomycetes</taxon>
        <taxon>Hypocreomycetidae</taxon>
        <taxon>Hypocreales</taxon>
        <taxon>Hypocreaceae</taxon>
        <taxon>Trichoderma</taxon>
    </lineage>
</organism>
<dbReference type="Proteomes" id="UP000240493">
    <property type="component" value="Unassembled WGS sequence"/>
</dbReference>
<dbReference type="AlphaFoldDB" id="A0A2T3ZI26"/>
<evidence type="ECO:0000313" key="2">
    <source>
        <dbReference type="Proteomes" id="UP000240493"/>
    </source>
</evidence>
<evidence type="ECO:0000313" key="1">
    <source>
        <dbReference type="EMBL" id="PTB44458.1"/>
    </source>
</evidence>
<accession>A0A2T3ZI26</accession>
<name>A0A2T3ZI26_TRIA4</name>